<keyword evidence="3 5" id="KW-1133">Transmembrane helix</keyword>
<dbReference type="GO" id="GO:0016020">
    <property type="term" value="C:membrane"/>
    <property type="evidence" value="ECO:0007669"/>
    <property type="project" value="UniProtKB-SubCell"/>
</dbReference>
<evidence type="ECO:0000259" key="6">
    <source>
        <dbReference type="Pfam" id="PF06271"/>
    </source>
</evidence>
<feature type="transmembrane region" description="Helical" evidence="5">
    <location>
        <begin position="75"/>
        <end position="96"/>
    </location>
</feature>
<keyword evidence="2 5" id="KW-0812">Transmembrane</keyword>
<evidence type="ECO:0000256" key="2">
    <source>
        <dbReference type="ARBA" id="ARBA00022692"/>
    </source>
</evidence>
<keyword evidence="4 5" id="KW-0472">Membrane</keyword>
<proteinExistence type="predicted"/>
<protein>
    <submittedName>
        <fullName evidence="7">Unannotated protein</fullName>
    </submittedName>
</protein>
<sequence>MNTQTSQLATPQTRIAAFAAELVISILTLGIGWLIWSAYTWAKGTTPGHQLLGHEIVNVETNLPLSWGQMAMRELVFKGVIGGVLSSFTYGAFSLADAGLMFREDRRAIHDWMSSSIVIQNKKVPSGKIRF</sequence>
<evidence type="ECO:0000256" key="1">
    <source>
        <dbReference type="ARBA" id="ARBA00004141"/>
    </source>
</evidence>
<organism evidence="7">
    <name type="scientific">freshwater metagenome</name>
    <dbReference type="NCBI Taxonomy" id="449393"/>
    <lineage>
        <taxon>unclassified sequences</taxon>
        <taxon>metagenomes</taxon>
        <taxon>ecological metagenomes</taxon>
    </lineage>
</organism>
<evidence type="ECO:0000256" key="3">
    <source>
        <dbReference type="ARBA" id="ARBA00022989"/>
    </source>
</evidence>
<dbReference type="AlphaFoldDB" id="A0A6J6C183"/>
<feature type="domain" description="RDD" evidence="6">
    <location>
        <begin position="16"/>
        <end position="114"/>
    </location>
</feature>
<evidence type="ECO:0000256" key="5">
    <source>
        <dbReference type="SAM" id="Phobius"/>
    </source>
</evidence>
<comment type="subcellular location">
    <subcellularLocation>
        <location evidence="1">Membrane</location>
        <topology evidence="1">Multi-pass membrane protein</topology>
    </subcellularLocation>
</comment>
<name>A0A6J6C183_9ZZZZ</name>
<evidence type="ECO:0000313" key="7">
    <source>
        <dbReference type="EMBL" id="CAB4545142.1"/>
    </source>
</evidence>
<evidence type="ECO:0000256" key="4">
    <source>
        <dbReference type="ARBA" id="ARBA00023136"/>
    </source>
</evidence>
<dbReference type="Pfam" id="PF06271">
    <property type="entry name" value="RDD"/>
    <property type="match status" value="1"/>
</dbReference>
<gene>
    <name evidence="7" type="ORF">UFOPK1412_00881</name>
</gene>
<feature type="transmembrane region" description="Helical" evidence="5">
    <location>
        <begin position="15"/>
        <end position="36"/>
    </location>
</feature>
<reference evidence="7" key="1">
    <citation type="submission" date="2020-05" db="EMBL/GenBank/DDBJ databases">
        <authorList>
            <person name="Chiriac C."/>
            <person name="Salcher M."/>
            <person name="Ghai R."/>
            <person name="Kavagutti S V."/>
        </authorList>
    </citation>
    <scope>NUCLEOTIDE SEQUENCE</scope>
</reference>
<dbReference type="EMBL" id="CAEZSI010000129">
    <property type="protein sequence ID" value="CAB4545142.1"/>
    <property type="molecule type" value="Genomic_DNA"/>
</dbReference>
<dbReference type="InterPro" id="IPR010432">
    <property type="entry name" value="RDD"/>
</dbReference>
<accession>A0A6J6C183</accession>